<dbReference type="GO" id="GO:0016740">
    <property type="term" value="F:transferase activity"/>
    <property type="evidence" value="ECO:0007669"/>
    <property type="project" value="UniProtKB-KW"/>
</dbReference>
<dbReference type="CDD" id="cd00761">
    <property type="entry name" value="Glyco_tranf_GTA_type"/>
    <property type="match status" value="1"/>
</dbReference>
<feature type="domain" description="Glycosyltransferase 2-like" evidence="1">
    <location>
        <begin position="6"/>
        <end position="133"/>
    </location>
</feature>
<proteinExistence type="predicted"/>
<dbReference type="GeneID" id="57093224"/>
<dbReference type="AlphaFoldDB" id="A0A9Q5Z5M9"/>
<name>A0A9Q5Z5M9_NOSLI</name>
<dbReference type="Gene3D" id="3.90.550.10">
    <property type="entry name" value="Spore Coat Polysaccharide Biosynthesis Protein SpsA, Chain A"/>
    <property type="match status" value="1"/>
</dbReference>
<dbReference type="InterPro" id="IPR029044">
    <property type="entry name" value="Nucleotide-diphossugar_trans"/>
</dbReference>
<evidence type="ECO:0000259" key="1">
    <source>
        <dbReference type="Pfam" id="PF00535"/>
    </source>
</evidence>
<dbReference type="InterPro" id="IPR001173">
    <property type="entry name" value="Glyco_trans_2-like"/>
</dbReference>
<dbReference type="Proteomes" id="UP000222310">
    <property type="component" value="Unassembled WGS sequence"/>
</dbReference>
<gene>
    <name evidence="2" type="ORF">VF08_33280</name>
</gene>
<dbReference type="RefSeq" id="WP_099072566.1">
    <property type="nucleotide sequence ID" value="NZ_LAHD01000158.1"/>
</dbReference>
<protein>
    <submittedName>
        <fullName evidence="2">Glycosyl transferase</fullName>
    </submittedName>
</protein>
<accession>A0A9Q5Z5M9</accession>
<comment type="caution">
    <text evidence="2">The sequence shown here is derived from an EMBL/GenBank/DDBJ whole genome shotgun (WGS) entry which is preliminary data.</text>
</comment>
<organism evidence="2 3">
    <name type="scientific">Nostoc linckia z8</name>
    <dbReference type="NCBI Taxonomy" id="1628746"/>
    <lineage>
        <taxon>Bacteria</taxon>
        <taxon>Bacillati</taxon>
        <taxon>Cyanobacteriota</taxon>
        <taxon>Cyanophyceae</taxon>
        <taxon>Nostocales</taxon>
        <taxon>Nostocaceae</taxon>
        <taxon>Nostoc</taxon>
    </lineage>
</organism>
<keyword evidence="2" id="KW-0808">Transferase</keyword>
<dbReference type="Pfam" id="PF00535">
    <property type="entry name" value="Glycos_transf_2"/>
    <property type="match status" value="1"/>
</dbReference>
<dbReference type="PANTHER" id="PTHR43685">
    <property type="entry name" value="GLYCOSYLTRANSFERASE"/>
    <property type="match status" value="1"/>
</dbReference>
<evidence type="ECO:0000313" key="2">
    <source>
        <dbReference type="EMBL" id="PHJ94708.1"/>
    </source>
</evidence>
<reference evidence="2 3" key="1">
    <citation type="submission" date="2015-02" db="EMBL/GenBank/DDBJ databases">
        <title>Nostoc linckia genome annotation.</title>
        <authorList>
            <person name="Zhou Z."/>
        </authorList>
    </citation>
    <scope>NUCLEOTIDE SEQUENCE [LARGE SCALE GENOMIC DNA]</scope>
    <source>
        <strain evidence="3">z8</strain>
    </source>
</reference>
<dbReference type="PANTHER" id="PTHR43685:SF2">
    <property type="entry name" value="GLYCOSYLTRANSFERASE 2-LIKE DOMAIN-CONTAINING PROTEIN"/>
    <property type="match status" value="1"/>
</dbReference>
<sequence length="337" mass="38755">MNPKVSVIIPAYNTEAYIGEAIKSALEQTLHDIEVIVVDDASSDKTVEIAKSFIDQRLKVIVNQQNVGAAAARNRALRAAQGEWIAVLDSDDWYAPERLEKLVSLADEKNADMIADDIYLINDGETSPWSTLIQESGEVIEKIFQVDIVYFVETDIFGQPGLHLGLSKPLFKREFLLQHGIEYDEDIRMGQDYWLDMKCLIKGARFFLEPKPYYFYRSRPGSLVHQSRLPRLNQSCKATNSFMQQEAVKKNTALMSALSHSLAVYKKNLAYFQVVEPLKQGKWLTALTQMTKNPEFFSYFISRINNIIERRVQYLMTRDKSVFHMSYNTQKKRKTTN</sequence>
<dbReference type="InterPro" id="IPR050834">
    <property type="entry name" value="Glycosyltransf_2"/>
</dbReference>
<dbReference type="SUPFAM" id="SSF53448">
    <property type="entry name" value="Nucleotide-diphospho-sugar transferases"/>
    <property type="match status" value="1"/>
</dbReference>
<dbReference type="EMBL" id="LAHD01000158">
    <property type="protein sequence ID" value="PHJ94708.1"/>
    <property type="molecule type" value="Genomic_DNA"/>
</dbReference>
<evidence type="ECO:0000313" key="3">
    <source>
        <dbReference type="Proteomes" id="UP000222310"/>
    </source>
</evidence>